<keyword evidence="7" id="KW-0812">Transmembrane</keyword>
<dbReference type="GO" id="GO:0016746">
    <property type="term" value="F:acyltransferase activity"/>
    <property type="evidence" value="ECO:0007669"/>
    <property type="project" value="UniProtKB-KW"/>
</dbReference>
<sequence length="311" mass="36628">MMMHKPLEKRYYPFWWLLTGFSRLPFPVLYLFSDFLFLLLYRVFGYRKKVVRQNLERSFPEKTTAEINALLPAFYRNLCDVIVETLKLATIDAETLKKRTRFPDPEVAFKHLEAGSPVIVLGSHLANWEWALSGAAVHFPFPADGVYKPLSSNFFERFMQHTRTRLGAHLFPMKDTLRDFIRRQKIPRLISLLSDQTPPKSEIQYWTTFLNQDTGFYVGADKLATSFHYPVIFVGAKRIKRGHYEYGFEAIYDGKSTVTEFEITERYAQILERWIRENPADYLWSHRRWKHKKPDQVQKTASVIGMKKGRG</sequence>
<evidence type="ECO:0000256" key="3">
    <source>
        <dbReference type="ARBA" id="ARBA00022519"/>
    </source>
</evidence>
<dbReference type="GO" id="GO:0005886">
    <property type="term" value="C:plasma membrane"/>
    <property type="evidence" value="ECO:0007669"/>
    <property type="project" value="UniProtKB-SubCell"/>
</dbReference>
<keyword evidence="7" id="KW-1133">Transmembrane helix</keyword>
<keyword evidence="4 8" id="KW-0808">Transferase</keyword>
<proteinExistence type="predicted"/>
<dbReference type="CDD" id="cd07984">
    <property type="entry name" value="LPLAT_LABLAT-like"/>
    <property type="match status" value="1"/>
</dbReference>
<dbReference type="PANTHER" id="PTHR30606:SF10">
    <property type="entry name" value="PHOSPHATIDYLINOSITOL MANNOSIDE ACYLTRANSFERASE"/>
    <property type="match status" value="1"/>
</dbReference>
<comment type="caution">
    <text evidence="8">The sequence shown here is derived from an EMBL/GenBank/DDBJ whole genome shotgun (WGS) entry which is preliminary data.</text>
</comment>
<dbReference type="Pfam" id="PF03279">
    <property type="entry name" value="Lip_A_acyltrans"/>
    <property type="match status" value="1"/>
</dbReference>
<keyword evidence="6 8" id="KW-0012">Acyltransferase</keyword>
<evidence type="ECO:0000256" key="5">
    <source>
        <dbReference type="ARBA" id="ARBA00023136"/>
    </source>
</evidence>
<accession>A0A5N1IKU8</accession>
<protein>
    <submittedName>
        <fullName evidence="8">Lauroyl acyltransferase</fullName>
    </submittedName>
</protein>
<keyword evidence="5 7" id="KW-0472">Membrane</keyword>
<evidence type="ECO:0000313" key="8">
    <source>
        <dbReference type="EMBL" id="KAA9327314.1"/>
    </source>
</evidence>
<keyword evidence="9" id="KW-1185">Reference proteome</keyword>
<keyword evidence="3" id="KW-0997">Cell inner membrane</keyword>
<evidence type="ECO:0000256" key="6">
    <source>
        <dbReference type="ARBA" id="ARBA00023315"/>
    </source>
</evidence>
<dbReference type="Proteomes" id="UP000326570">
    <property type="component" value="Unassembled WGS sequence"/>
</dbReference>
<evidence type="ECO:0000256" key="1">
    <source>
        <dbReference type="ARBA" id="ARBA00004533"/>
    </source>
</evidence>
<dbReference type="GO" id="GO:0009247">
    <property type="term" value="P:glycolipid biosynthetic process"/>
    <property type="evidence" value="ECO:0007669"/>
    <property type="project" value="UniProtKB-ARBA"/>
</dbReference>
<evidence type="ECO:0000313" key="9">
    <source>
        <dbReference type="Proteomes" id="UP000326570"/>
    </source>
</evidence>
<feature type="transmembrane region" description="Helical" evidence="7">
    <location>
        <begin position="24"/>
        <end position="44"/>
    </location>
</feature>
<dbReference type="RefSeq" id="WP_150904818.1">
    <property type="nucleotide sequence ID" value="NZ_VTWT01000009.1"/>
</dbReference>
<dbReference type="AlphaFoldDB" id="A0A5N1IKU8"/>
<gene>
    <name evidence="8" type="ORF">F0P94_15465</name>
</gene>
<comment type="subcellular location">
    <subcellularLocation>
        <location evidence="1">Cell inner membrane</location>
    </subcellularLocation>
</comment>
<dbReference type="InterPro" id="IPR004960">
    <property type="entry name" value="LipA_acyltrans"/>
</dbReference>
<reference evidence="8 9" key="1">
    <citation type="submission" date="2019-09" db="EMBL/GenBank/DDBJ databases">
        <title>Genome sequence of Adhaeribacter sp. M2.</title>
        <authorList>
            <person name="Srinivasan S."/>
        </authorList>
    </citation>
    <scope>NUCLEOTIDE SEQUENCE [LARGE SCALE GENOMIC DNA]</scope>
    <source>
        <strain evidence="8 9">M2</strain>
    </source>
</reference>
<evidence type="ECO:0000256" key="2">
    <source>
        <dbReference type="ARBA" id="ARBA00022475"/>
    </source>
</evidence>
<dbReference type="PANTHER" id="PTHR30606">
    <property type="entry name" value="LIPID A BIOSYNTHESIS LAUROYL ACYLTRANSFERASE"/>
    <property type="match status" value="1"/>
</dbReference>
<dbReference type="EMBL" id="VTWT01000009">
    <property type="protein sequence ID" value="KAA9327314.1"/>
    <property type="molecule type" value="Genomic_DNA"/>
</dbReference>
<evidence type="ECO:0000256" key="4">
    <source>
        <dbReference type="ARBA" id="ARBA00022679"/>
    </source>
</evidence>
<keyword evidence="2" id="KW-1003">Cell membrane</keyword>
<organism evidence="8 9">
    <name type="scientific">Adhaeribacter soli</name>
    <dbReference type="NCBI Taxonomy" id="2607655"/>
    <lineage>
        <taxon>Bacteria</taxon>
        <taxon>Pseudomonadati</taxon>
        <taxon>Bacteroidota</taxon>
        <taxon>Cytophagia</taxon>
        <taxon>Cytophagales</taxon>
        <taxon>Hymenobacteraceae</taxon>
        <taxon>Adhaeribacter</taxon>
    </lineage>
</organism>
<evidence type="ECO:0000256" key="7">
    <source>
        <dbReference type="SAM" id="Phobius"/>
    </source>
</evidence>
<name>A0A5N1IKU8_9BACT</name>